<dbReference type="InterPro" id="IPR029039">
    <property type="entry name" value="Flavoprotein-like_sf"/>
</dbReference>
<sequence>MQEPTQEPLTVTVIVGSTREGRVGGTVARWFLECAAHREDLELNLVDLLDYEDLPARYPLTPTEAMLRFTRHVDRADGFVVVTPEYNRSFPAGLKQAIDFAYDEWHAKPVGFVSYGYSSHGLHAVEQLRAVFTELHAMSLRDSVGLNLVDELPRGPESRAVTTMLDQLVWWGRALREARATDPYPC</sequence>
<keyword evidence="3" id="KW-1185">Reference proteome</keyword>
<gene>
    <name evidence="2" type="ORF">GUY60_26825</name>
</gene>
<dbReference type="InterPro" id="IPR050712">
    <property type="entry name" value="NAD(P)H-dep_reductase"/>
</dbReference>
<protein>
    <submittedName>
        <fullName evidence="2">NADPH-dependent oxidoreductase</fullName>
    </submittedName>
</protein>
<organism evidence="2 3">
    <name type="scientific">Streptomyces boluensis</name>
    <dbReference type="NCBI Taxonomy" id="1775135"/>
    <lineage>
        <taxon>Bacteria</taxon>
        <taxon>Bacillati</taxon>
        <taxon>Actinomycetota</taxon>
        <taxon>Actinomycetes</taxon>
        <taxon>Kitasatosporales</taxon>
        <taxon>Streptomycetaceae</taxon>
        <taxon>Streptomyces</taxon>
    </lineage>
</organism>
<dbReference type="SUPFAM" id="SSF52218">
    <property type="entry name" value="Flavoproteins"/>
    <property type="match status" value="1"/>
</dbReference>
<dbReference type="PANTHER" id="PTHR30543">
    <property type="entry name" value="CHROMATE REDUCTASE"/>
    <property type="match status" value="1"/>
</dbReference>
<reference evidence="2" key="1">
    <citation type="submission" date="2020-01" db="EMBL/GenBank/DDBJ databases">
        <title>Whole-genome analyses of novel actinobacteria.</title>
        <authorList>
            <person name="Sahin N."/>
        </authorList>
    </citation>
    <scope>NUCLEOTIDE SEQUENCE</scope>
    <source>
        <strain evidence="2">YC537</strain>
    </source>
</reference>
<dbReference type="InterPro" id="IPR005025">
    <property type="entry name" value="FMN_Rdtase-like_dom"/>
</dbReference>
<dbReference type="PANTHER" id="PTHR30543:SF21">
    <property type="entry name" value="NAD(P)H-DEPENDENT FMN REDUCTASE LOT6"/>
    <property type="match status" value="1"/>
</dbReference>
<evidence type="ECO:0000313" key="2">
    <source>
        <dbReference type="EMBL" id="NBE54975.1"/>
    </source>
</evidence>
<dbReference type="GO" id="GO:0005829">
    <property type="term" value="C:cytosol"/>
    <property type="evidence" value="ECO:0007669"/>
    <property type="project" value="TreeGrafter"/>
</dbReference>
<evidence type="ECO:0000259" key="1">
    <source>
        <dbReference type="Pfam" id="PF03358"/>
    </source>
</evidence>
<dbReference type="EMBL" id="JAAAHS010000269">
    <property type="protein sequence ID" value="NBE54975.1"/>
    <property type="molecule type" value="Genomic_DNA"/>
</dbReference>
<accession>A0A964V0P4</accession>
<dbReference type="OrthoDB" id="9812295at2"/>
<proteinExistence type="predicted"/>
<dbReference type="AlphaFoldDB" id="A0A964V0P4"/>
<dbReference type="Gene3D" id="3.40.50.360">
    <property type="match status" value="1"/>
</dbReference>
<dbReference type="GO" id="GO:0016491">
    <property type="term" value="F:oxidoreductase activity"/>
    <property type="evidence" value="ECO:0007669"/>
    <property type="project" value="InterPro"/>
</dbReference>
<dbReference type="Proteomes" id="UP000598297">
    <property type="component" value="Unassembled WGS sequence"/>
</dbReference>
<name>A0A964V0P4_9ACTN</name>
<dbReference type="Pfam" id="PF03358">
    <property type="entry name" value="FMN_red"/>
    <property type="match status" value="1"/>
</dbReference>
<feature type="domain" description="NADPH-dependent FMN reductase-like" evidence="1">
    <location>
        <begin position="10"/>
        <end position="145"/>
    </location>
</feature>
<comment type="caution">
    <text evidence="2">The sequence shown here is derived from an EMBL/GenBank/DDBJ whole genome shotgun (WGS) entry which is preliminary data.</text>
</comment>
<evidence type="ECO:0000313" key="3">
    <source>
        <dbReference type="Proteomes" id="UP000598297"/>
    </source>
</evidence>
<dbReference type="GO" id="GO:0010181">
    <property type="term" value="F:FMN binding"/>
    <property type="evidence" value="ECO:0007669"/>
    <property type="project" value="TreeGrafter"/>
</dbReference>